<dbReference type="RefSeq" id="WP_283760300.1">
    <property type="nucleotide sequence ID" value="NZ_JAQOSQ010000043.1"/>
</dbReference>
<dbReference type="NCBIfam" id="TIGR02595">
    <property type="entry name" value="PEP_CTERM"/>
    <property type="match status" value="1"/>
</dbReference>
<sequence length="383" mass="40559">MLNDSCDRRDRRKTISGVLLTAGLAGGILGVTNPALADPVVTPPPLTKLPPVFCFRFTDVQPVEDDPEGDKFNISFEVLNWSNQPASGVRIALNTGTNSFVSDEAAFFAGAEIDGNGRPIGTDADPLPGNQPFANTGSVVQSSQTAIEWEAEQHSFNTGTSGAIPNSDLLGVGERNTPGACALVPGCELTGSANPFFATPIVPNWETVDNGNNVLDGFVLTVDDFDEGEALSFNWNLLDAQGEAIGIPGSGNEYGFGTVNIARFPLQGSDDTFQIFPENTGVSTSNRIFADNANEVRNSQGQVVALLGAEFGAGIAAPLLNPEDNILSSPANTQPILHDPDDEYEPPTDVPEPSSLAMLGLAAVSLWRHKRKRQRVEVVSLNP</sequence>
<feature type="region of interest" description="Disordered" evidence="1">
    <location>
        <begin position="326"/>
        <end position="351"/>
    </location>
</feature>
<keyword evidence="4" id="KW-1185">Reference proteome</keyword>
<evidence type="ECO:0000256" key="1">
    <source>
        <dbReference type="SAM" id="MobiDB-lite"/>
    </source>
</evidence>
<feature type="domain" description="Ice-binding protein C-terminal" evidence="2">
    <location>
        <begin position="349"/>
        <end position="371"/>
    </location>
</feature>
<evidence type="ECO:0000313" key="3">
    <source>
        <dbReference type="EMBL" id="MDJ1185659.1"/>
    </source>
</evidence>
<accession>A0ABT7C446</accession>
<evidence type="ECO:0000259" key="2">
    <source>
        <dbReference type="Pfam" id="PF07589"/>
    </source>
</evidence>
<gene>
    <name evidence="3" type="ORF">PMH09_20970</name>
</gene>
<organism evidence="3 4">
    <name type="scientific">Roseofilum casamattae BLCC-M143</name>
    <dbReference type="NCBI Taxonomy" id="3022442"/>
    <lineage>
        <taxon>Bacteria</taxon>
        <taxon>Bacillati</taxon>
        <taxon>Cyanobacteriota</taxon>
        <taxon>Cyanophyceae</taxon>
        <taxon>Desertifilales</taxon>
        <taxon>Desertifilaceae</taxon>
        <taxon>Roseofilum</taxon>
        <taxon>Roseofilum casamattae</taxon>
    </lineage>
</organism>
<reference evidence="3 4" key="1">
    <citation type="submission" date="2023-01" db="EMBL/GenBank/DDBJ databases">
        <title>Novel diversity within Roseofilum (Cyanobacteria; Desertifilaceae) from marine benthic mats with descriptions of four novel species.</title>
        <authorList>
            <person name="Wang Y."/>
            <person name="Berthold D.E."/>
            <person name="Hu J."/>
            <person name="Lefler F.W."/>
            <person name="Laughinghouse H.D. IV."/>
        </authorList>
    </citation>
    <scope>NUCLEOTIDE SEQUENCE [LARGE SCALE GENOMIC DNA]</scope>
    <source>
        <strain evidence="3 4">BLCC-M143</strain>
    </source>
</reference>
<dbReference type="InterPro" id="IPR013424">
    <property type="entry name" value="Ice-binding_C"/>
</dbReference>
<evidence type="ECO:0000313" key="4">
    <source>
        <dbReference type="Proteomes" id="UP001232992"/>
    </source>
</evidence>
<feature type="compositionally biased region" description="Polar residues" evidence="1">
    <location>
        <begin position="326"/>
        <end position="335"/>
    </location>
</feature>
<dbReference type="Proteomes" id="UP001232992">
    <property type="component" value="Unassembled WGS sequence"/>
</dbReference>
<proteinExistence type="predicted"/>
<protein>
    <submittedName>
        <fullName evidence="3">PEP-CTERM sorting domain-containing protein</fullName>
    </submittedName>
</protein>
<comment type="caution">
    <text evidence="3">The sequence shown here is derived from an EMBL/GenBank/DDBJ whole genome shotgun (WGS) entry which is preliminary data.</text>
</comment>
<dbReference type="Pfam" id="PF07589">
    <property type="entry name" value="PEP-CTERM"/>
    <property type="match status" value="1"/>
</dbReference>
<name>A0ABT7C446_9CYAN</name>
<dbReference type="EMBL" id="JAQOSQ010000043">
    <property type="protein sequence ID" value="MDJ1185659.1"/>
    <property type="molecule type" value="Genomic_DNA"/>
</dbReference>